<evidence type="ECO:0000313" key="2">
    <source>
        <dbReference type="Proteomes" id="UP000800200"/>
    </source>
</evidence>
<proteinExistence type="predicted"/>
<protein>
    <submittedName>
        <fullName evidence="1">Uncharacterized protein</fullName>
    </submittedName>
</protein>
<gene>
    <name evidence="1" type="ORF">K469DRAFT_334095</name>
</gene>
<dbReference type="AlphaFoldDB" id="A0A6A6DII7"/>
<keyword evidence="2" id="KW-1185">Reference proteome</keyword>
<organism evidence="1 2">
    <name type="scientific">Zopfia rhizophila CBS 207.26</name>
    <dbReference type="NCBI Taxonomy" id="1314779"/>
    <lineage>
        <taxon>Eukaryota</taxon>
        <taxon>Fungi</taxon>
        <taxon>Dikarya</taxon>
        <taxon>Ascomycota</taxon>
        <taxon>Pezizomycotina</taxon>
        <taxon>Dothideomycetes</taxon>
        <taxon>Dothideomycetes incertae sedis</taxon>
        <taxon>Zopfiaceae</taxon>
        <taxon>Zopfia</taxon>
    </lineage>
</organism>
<evidence type="ECO:0000313" key="1">
    <source>
        <dbReference type="EMBL" id="KAF2178232.1"/>
    </source>
</evidence>
<dbReference type="EMBL" id="ML994676">
    <property type="protein sequence ID" value="KAF2178232.1"/>
    <property type="molecule type" value="Genomic_DNA"/>
</dbReference>
<sequence length="124" mass="14311">MLMTKRSSVLGTVLQISVPQMILFPWIASFDTRVFPVPLSLLLPGLQRIFVRGIGLWKPVEYWDVPQKDNYVRQRKGEFNARANQIRDALEGKNAIVVGDDERSRPFYCFRTDNCLVDKIRILG</sequence>
<name>A0A6A6DII7_9PEZI</name>
<accession>A0A6A6DII7</accession>
<dbReference type="OrthoDB" id="4252443at2759"/>
<reference evidence="1" key="1">
    <citation type="journal article" date="2020" name="Stud. Mycol.">
        <title>101 Dothideomycetes genomes: a test case for predicting lifestyles and emergence of pathogens.</title>
        <authorList>
            <person name="Haridas S."/>
            <person name="Albert R."/>
            <person name="Binder M."/>
            <person name="Bloem J."/>
            <person name="Labutti K."/>
            <person name="Salamov A."/>
            <person name="Andreopoulos B."/>
            <person name="Baker S."/>
            <person name="Barry K."/>
            <person name="Bills G."/>
            <person name="Bluhm B."/>
            <person name="Cannon C."/>
            <person name="Castanera R."/>
            <person name="Culley D."/>
            <person name="Daum C."/>
            <person name="Ezra D."/>
            <person name="Gonzalez J."/>
            <person name="Henrissat B."/>
            <person name="Kuo A."/>
            <person name="Liang C."/>
            <person name="Lipzen A."/>
            <person name="Lutzoni F."/>
            <person name="Magnuson J."/>
            <person name="Mondo S."/>
            <person name="Nolan M."/>
            <person name="Ohm R."/>
            <person name="Pangilinan J."/>
            <person name="Park H.-J."/>
            <person name="Ramirez L."/>
            <person name="Alfaro M."/>
            <person name="Sun H."/>
            <person name="Tritt A."/>
            <person name="Yoshinaga Y."/>
            <person name="Zwiers L.-H."/>
            <person name="Turgeon B."/>
            <person name="Goodwin S."/>
            <person name="Spatafora J."/>
            <person name="Crous P."/>
            <person name="Grigoriev I."/>
        </authorList>
    </citation>
    <scope>NUCLEOTIDE SEQUENCE</scope>
    <source>
        <strain evidence="1">CBS 207.26</strain>
    </source>
</reference>
<dbReference type="Proteomes" id="UP000800200">
    <property type="component" value="Unassembled WGS sequence"/>
</dbReference>